<protein>
    <recommendedName>
        <fullName evidence="9">ArnT-like N-terminal domain-containing protein</fullName>
    </recommendedName>
</protein>
<dbReference type="RefSeq" id="WP_151754877.1">
    <property type="nucleotide sequence ID" value="NZ_BKZW01000001.1"/>
</dbReference>
<dbReference type="GO" id="GO:0016763">
    <property type="term" value="F:pentosyltransferase activity"/>
    <property type="evidence" value="ECO:0007669"/>
    <property type="project" value="TreeGrafter"/>
</dbReference>
<keyword evidence="6 8" id="KW-1133">Transmembrane helix</keyword>
<proteinExistence type="predicted"/>
<evidence type="ECO:0000256" key="7">
    <source>
        <dbReference type="ARBA" id="ARBA00023136"/>
    </source>
</evidence>
<dbReference type="InterPro" id="IPR050297">
    <property type="entry name" value="LipidA_mod_glycosyltrf_83"/>
</dbReference>
<dbReference type="GO" id="GO:0009103">
    <property type="term" value="P:lipopolysaccharide biosynthetic process"/>
    <property type="evidence" value="ECO:0007669"/>
    <property type="project" value="UniProtKB-ARBA"/>
</dbReference>
<dbReference type="Proteomes" id="UP000326912">
    <property type="component" value="Unassembled WGS sequence"/>
</dbReference>
<comment type="subcellular location">
    <subcellularLocation>
        <location evidence="1">Cell membrane</location>
        <topology evidence="1">Multi-pass membrane protein</topology>
    </subcellularLocation>
</comment>
<dbReference type="GO" id="GO:0006493">
    <property type="term" value="P:protein O-linked glycosylation"/>
    <property type="evidence" value="ECO:0007669"/>
    <property type="project" value="InterPro"/>
</dbReference>
<evidence type="ECO:0000256" key="8">
    <source>
        <dbReference type="SAM" id="Phobius"/>
    </source>
</evidence>
<feature type="transmembrane region" description="Helical" evidence="8">
    <location>
        <begin position="71"/>
        <end position="93"/>
    </location>
</feature>
<dbReference type="Pfam" id="PF02366">
    <property type="entry name" value="PMT"/>
    <property type="match status" value="1"/>
</dbReference>
<feature type="transmembrane region" description="Helical" evidence="8">
    <location>
        <begin position="105"/>
        <end position="128"/>
    </location>
</feature>
<evidence type="ECO:0000313" key="11">
    <source>
        <dbReference type="Proteomes" id="UP000326912"/>
    </source>
</evidence>
<organism evidence="10 11">
    <name type="scientific">Dictyobacter vulcani</name>
    <dbReference type="NCBI Taxonomy" id="2607529"/>
    <lineage>
        <taxon>Bacteria</taxon>
        <taxon>Bacillati</taxon>
        <taxon>Chloroflexota</taxon>
        <taxon>Ktedonobacteria</taxon>
        <taxon>Ktedonobacterales</taxon>
        <taxon>Dictyobacteraceae</taxon>
        <taxon>Dictyobacter</taxon>
    </lineage>
</organism>
<feature type="transmembrane region" description="Helical" evidence="8">
    <location>
        <begin position="164"/>
        <end position="184"/>
    </location>
</feature>
<feature type="domain" description="ArnT-like N-terminal" evidence="9">
    <location>
        <begin position="107"/>
        <end position="251"/>
    </location>
</feature>
<dbReference type="PANTHER" id="PTHR33908">
    <property type="entry name" value="MANNOSYLTRANSFERASE YKCB-RELATED"/>
    <property type="match status" value="1"/>
</dbReference>
<comment type="caution">
    <text evidence="10">The sequence shown here is derived from an EMBL/GenBank/DDBJ whole genome shotgun (WGS) entry which is preliminary data.</text>
</comment>
<keyword evidence="11" id="KW-1185">Reference proteome</keyword>
<feature type="transmembrane region" description="Helical" evidence="8">
    <location>
        <begin position="140"/>
        <end position="157"/>
    </location>
</feature>
<reference evidence="10 11" key="1">
    <citation type="submission" date="2019-10" db="EMBL/GenBank/DDBJ databases">
        <title>Dictyobacter vulcani sp. nov., within the class Ktedonobacteria, isolated from soil of volcanic Mt. Zao.</title>
        <authorList>
            <person name="Zheng Y."/>
            <person name="Wang C.M."/>
            <person name="Sakai Y."/>
            <person name="Abe K."/>
            <person name="Yokota A."/>
            <person name="Yabe S."/>
        </authorList>
    </citation>
    <scope>NUCLEOTIDE SEQUENCE [LARGE SCALE GENOMIC DNA]</scope>
    <source>
        <strain evidence="10 11">W12</strain>
    </source>
</reference>
<feature type="transmembrane region" description="Helical" evidence="8">
    <location>
        <begin position="190"/>
        <end position="220"/>
    </location>
</feature>
<keyword evidence="3" id="KW-0328">Glycosyltransferase</keyword>
<feature type="transmembrane region" description="Helical" evidence="8">
    <location>
        <begin position="300"/>
        <end position="325"/>
    </location>
</feature>
<keyword evidence="5 8" id="KW-0812">Transmembrane</keyword>
<keyword evidence="2" id="KW-1003">Cell membrane</keyword>
<dbReference type="EMBL" id="BKZW01000001">
    <property type="protein sequence ID" value="GER86800.1"/>
    <property type="molecule type" value="Genomic_DNA"/>
</dbReference>
<name>A0A5J4KKA5_9CHLR</name>
<dbReference type="GO" id="GO:0000030">
    <property type="term" value="F:mannosyltransferase activity"/>
    <property type="evidence" value="ECO:0007669"/>
    <property type="project" value="InterPro"/>
</dbReference>
<feature type="transmembrane region" description="Helical" evidence="8">
    <location>
        <begin position="232"/>
        <end position="252"/>
    </location>
</feature>
<evidence type="ECO:0000256" key="1">
    <source>
        <dbReference type="ARBA" id="ARBA00004651"/>
    </source>
</evidence>
<keyword evidence="7 8" id="KW-0472">Membrane</keyword>
<evidence type="ECO:0000313" key="10">
    <source>
        <dbReference type="EMBL" id="GER86800.1"/>
    </source>
</evidence>
<evidence type="ECO:0000259" key="9">
    <source>
        <dbReference type="Pfam" id="PF02366"/>
    </source>
</evidence>
<evidence type="ECO:0000256" key="3">
    <source>
        <dbReference type="ARBA" id="ARBA00022676"/>
    </source>
</evidence>
<sequence>MKQLFVRWQFWGILSLVVLGFFLRVYGVNWDAGNSFHPDERQILFHVTALSWPKSMAQFLDPAQSPLNPQFFAYGSFPIYLLAVIGYLLRYNLHDPNSFPALTMLGRVVSALFDSGTVLLTGCLAYVLVRKTKSLQFQRWNIALLATVLMAFMPLHLQLSHFYAVDTLLAFFVVLTLFACVLWVDSQKRSWAWAMLAGISYGLAMATKFSAAPLAVPLLLAAWLRWRQQKDFFGISVDLLWAAVLVLFSFFVTQPYAFLDRSNFIQQVSEQGNLVRGSLDLPYVRQFAGTLPFLYQGQNLVLWGMGITAGCSALAGCVWLCCYLWRHPSSSWMLIMAWIVIYGGIIGSFYVKFMRYLLPVYPFLVVIAATFLVMLTGQIRRLDQHVMTRFVWLKPCIQASLFVIVVGGTLFQGLALLNVYSQENTRIQASNWIYQHVPKGSVLTYEQWDDALPVTIGSHQPSEYVQATYQDAAGQSATGLDLYGDDTQAKAKQLATLLPTINVITMPTGRLDKSIPRSPARYPLTTRYYQLLYSGQLGFHLAATFKNPPHLFGIVLDDSEADESYSVFDHPTAHIFVRDSTYPYTSEQLQAKLLVGLHLPPK</sequence>
<feature type="transmembrane region" description="Helical" evidence="8">
    <location>
        <begin position="396"/>
        <end position="420"/>
    </location>
</feature>
<keyword evidence="4" id="KW-0808">Transferase</keyword>
<dbReference type="InterPro" id="IPR003342">
    <property type="entry name" value="ArnT-like_N"/>
</dbReference>
<evidence type="ECO:0000256" key="4">
    <source>
        <dbReference type="ARBA" id="ARBA00022679"/>
    </source>
</evidence>
<accession>A0A5J4KKA5</accession>
<feature type="transmembrane region" description="Helical" evidence="8">
    <location>
        <begin position="332"/>
        <end position="350"/>
    </location>
</feature>
<gene>
    <name evidence="10" type="ORF">KDW_09620</name>
</gene>
<dbReference type="GO" id="GO:0005886">
    <property type="term" value="C:plasma membrane"/>
    <property type="evidence" value="ECO:0007669"/>
    <property type="project" value="UniProtKB-SubCell"/>
</dbReference>
<evidence type="ECO:0000256" key="5">
    <source>
        <dbReference type="ARBA" id="ARBA00022692"/>
    </source>
</evidence>
<dbReference type="AlphaFoldDB" id="A0A5J4KKA5"/>
<dbReference type="PANTHER" id="PTHR33908:SF11">
    <property type="entry name" value="MEMBRANE PROTEIN"/>
    <property type="match status" value="1"/>
</dbReference>
<evidence type="ECO:0000256" key="2">
    <source>
        <dbReference type="ARBA" id="ARBA00022475"/>
    </source>
</evidence>
<feature type="transmembrane region" description="Helical" evidence="8">
    <location>
        <begin position="356"/>
        <end position="375"/>
    </location>
</feature>
<evidence type="ECO:0000256" key="6">
    <source>
        <dbReference type="ARBA" id="ARBA00022989"/>
    </source>
</evidence>